<keyword evidence="1 5" id="KW-0547">Nucleotide-binding</keyword>
<comment type="catalytic activity">
    <reaction evidence="5">
        <text>ATP + H2O = ADP + phosphate + H(+)</text>
        <dbReference type="Rhea" id="RHEA:13065"/>
        <dbReference type="ChEBI" id="CHEBI:15377"/>
        <dbReference type="ChEBI" id="CHEBI:15378"/>
        <dbReference type="ChEBI" id="CHEBI:30616"/>
        <dbReference type="ChEBI" id="CHEBI:43474"/>
        <dbReference type="ChEBI" id="CHEBI:456216"/>
        <dbReference type="EC" id="3.6.4.13"/>
    </reaction>
</comment>
<evidence type="ECO:0000256" key="1">
    <source>
        <dbReference type="ARBA" id="ARBA00022741"/>
    </source>
</evidence>
<evidence type="ECO:0000256" key="6">
    <source>
        <dbReference type="SAM" id="MobiDB-lite"/>
    </source>
</evidence>
<dbReference type="InterPro" id="IPR011545">
    <property type="entry name" value="DEAD/DEAH_box_helicase_dom"/>
</dbReference>
<dbReference type="VEuPathDB" id="FungiDB:MSYG_2882"/>
<keyword evidence="3 5" id="KW-0067">ATP-binding</keyword>
<dbReference type="InterPro" id="IPR027417">
    <property type="entry name" value="P-loop_NTPase"/>
</dbReference>
<evidence type="ECO:0000313" key="10">
    <source>
        <dbReference type="Proteomes" id="UP000186303"/>
    </source>
</evidence>
<keyword evidence="9" id="KW-0648">Protein biosynthesis</keyword>
<dbReference type="GO" id="GO:0016787">
    <property type="term" value="F:hydrolase activity"/>
    <property type="evidence" value="ECO:0007669"/>
    <property type="project" value="UniProtKB-KW"/>
</dbReference>
<keyword evidence="10" id="KW-1185">Reference proteome</keyword>
<reference evidence="10" key="1">
    <citation type="journal article" date="2017" name="Nucleic Acids Res.">
        <title>Proteogenomics produces comprehensive and highly accurate protein-coding gene annotation in a complete genome assembly of Malassezia sympodialis.</title>
        <authorList>
            <person name="Zhu Y."/>
            <person name="Engstroem P.G."/>
            <person name="Tellgren-Roth C."/>
            <person name="Baudo C.D."/>
            <person name="Kennell J.C."/>
            <person name="Sun S."/>
            <person name="Billmyre R.B."/>
            <person name="Schroeder M.S."/>
            <person name="Andersson A."/>
            <person name="Holm T."/>
            <person name="Sigurgeirsson B."/>
            <person name="Wu G."/>
            <person name="Sankaranarayanan S.R."/>
            <person name="Siddharthan R."/>
            <person name="Sanyal K."/>
            <person name="Lundeberg J."/>
            <person name="Nystedt B."/>
            <person name="Boekhout T."/>
            <person name="Dawson T.L. Jr."/>
            <person name="Heitman J."/>
            <person name="Scheynius A."/>
            <person name="Lehtioe J."/>
        </authorList>
    </citation>
    <scope>NUCLEOTIDE SEQUENCE [LARGE SCALE GENOMIC DNA]</scope>
    <source>
        <strain evidence="10">ATCC 42132</strain>
    </source>
</reference>
<dbReference type="PROSITE" id="PS51194">
    <property type="entry name" value="HELICASE_CTER"/>
    <property type="match status" value="1"/>
</dbReference>
<dbReference type="Gene3D" id="3.40.50.300">
    <property type="entry name" value="P-loop containing nucleotide triphosphate hydrolases"/>
    <property type="match status" value="2"/>
</dbReference>
<keyword evidence="4 5" id="KW-0694">RNA-binding</keyword>
<dbReference type="PANTHER" id="PTHR24031">
    <property type="entry name" value="RNA HELICASE"/>
    <property type="match status" value="1"/>
</dbReference>
<evidence type="ECO:0000256" key="4">
    <source>
        <dbReference type="ARBA" id="ARBA00022884"/>
    </source>
</evidence>
<dbReference type="AlphaFoldDB" id="A0A1M8A7S8"/>
<dbReference type="SMART" id="SM00487">
    <property type="entry name" value="DEXDc"/>
    <property type="match status" value="1"/>
</dbReference>
<accession>A0A1M8A7S8</accession>
<evidence type="ECO:0000313" key="9">
    <source>
        <dbReference type="EMBL" id="SHO78535.1"/>
    </source>
</evidence>
<keyword evidence="9" id="KW-0251">Elongation factor</keyword>
<name>A0A1M8A7S8_MALS4</name>
<dbReference type="EC" id="3.6.4.13" evidence="5"/>
<evidence type="ECO:0000259" key="7">
    <source>
        <dbReference type="PROSITE" id="PS51192"/>
    </source>
</evidence>
<evidence type="ECO:0000256" key="2">
    <source>
        <dbReference type="ARBA" id="ARBA00022801"/>
    </source>
</evidence>
<comment type="domain">
    <text evidence="5">The Q motif is unique to and characteristic of the DEAD box family of RNA helicases and controls ATP binding and hydrolysis.</text>
</comment>
<dbReference type="OrthoDB" id="193716at2759"/>
<dbReference type="STRING" id="1230383.A0A1M8A7S8"/>
<dbReference type="EMBL" id="LT671824">
    <property type="protein sequence ID" value="SHO78535.1"/>
    <property type="molecule type" value="Genomic_DNA"/>
</dbReference>
<dbReference type="GO" id="GO:0003746">
    <property type="term" value="F:translation elongation factor activity"/>
    <property type="evidence" value="ECO:0007669"/>
    <property type="project" value="UniProtKB-KW"/>
</dbReference>
<protein>
    <recommendedName>
        <fullName evidence="5">ATP-dependent RNA helicase</fullName>
        <ecNumber evidence="5">3.6.4.13</ecNumber>
    </recommendedName>
</protein>
<evidence type="ECO:0000259" key="8">
    <source>
        <dbReference type="PROSITE" id="PS51194"/>
    </source>
</evidence>
<feature type="domain" description="Helicase ATP-binding" evidence="7">
    <location>
        <begin position="86"/>
        <end position="304"/>
    </location>
</feature>
<comment type="similarity">
    <text evidence="5">Belongs to the DEAD box helicase family.</text>
</comment>
<comment type="function">
    <text evidence="5">RNA helicase.</text>
</comment>
<dbReference type="Pfam" id="PF00270">
    <property type="entry name" value="DEAD"/>
    <property type="match status" value="1"/>
</dbReference>
<dbReference type="Proteomes" id="UP000186303">
    <property type="component" value="Chromosome 4"/>
</dbReference>
<dbReference type="GO" id="GO:0003723">
    <property type="term" value="F:RNA binding"/>
    <property type="evidence" value="ECO:0007669"/>
    <property type="project" value="UniProtKB-UniRule"/>
</dbReference>
<dbReference type="GO" id="GO:0005524">
    <property type="term" value="F:ATP binding"/>
    <property type="evidence" value="ECO:0007669"/>
    <property type="project" value="UniProtKB-UniRule"/>
</dbReference>
<evidence type="ECO:0000256" key="5">
    <source>
        <dbReference type="RuleBase" id="RU365068"/>
    </source>
</evidence>
<dbReference type="InterPro" id="IPR001650">
    <property type="entry name" value="Helicase_C-like"/>
</dbReference>
<dbReference type="GO" id="GO:0003724">
    <property type="term" value="F:RNA helicase activity"/>
    <property type="evidence" value="ECO:0007669"/>
    <property type="project" value="UniProtKB-EC"/>
</dbReference>
<feature type="domain" description="Helicase C-terminal" evidence="8">
    <location>
        <begin position="341"/>
        <end position="501"/>
    </location>
</feature>
<evidence type="ECO:0000256" key="3">
    <source>
        <dbReference type="ARBA" id="ARBA00022840"/>
    </source>
</evidence>
<dbReference type="SUPFAM" id="SSF52540">
    <property type="entry name" value="P-loop containing nucleoside triphosphate hydrolases"/>
    <property type="match status" value="1"/>
</dbReference>
<keyword evidence="2 5" id="KW-0378">Hydrolase</keyword>
<keyword evidence="5" id="KW-0347">Helicase</keyword>
<proteinExistence type="inferred from homology"/>
<dbReference type="PROSITE" id="PS51192">
    <property type="entry name" value="HELICASE_ATP_BIND_1"/>
    <property type="match status" value="1"/>
</dbReference>
<organism evidence="9 10">
    <name type="scientific">Malassezia sympodialis (strain ATCC 42132)</name>
    <name type="common">Atopic eczema-associated yeast</name>
    <dbReference type="NCBI Taxonomy" id="1230383"/>
    <lineage>
        <taxon>Eukaryota</taxon>
        <taxon>Fungi</taxon>
        <taxon>Dikarya</taxon>
        <taxon>Basidiomycota</taxon>
        <taxon>Ustilaginomycotina</taxon>
        <taxon>Malasseziomycetes</taxon>
        <taxon>Malasseziales</taxon>
        <taxon>Malasseziaceae</taxon>
        <taxon>Malassezia</taxon>
    </lineage>
</organism>
<dbReference type="SMART" id="SM00490">
    <property type="entry name" value="HELICc"/>
    <property type="match status" value="1"/>
</dbReference>
<feature type="region of interest" description="Disordered" evidence="6">
    <location>
        <begin position="576"/>
        <end position="628"/>
    </location>
</feature>
<sequence length="628" mass="71081">MMVLTRTGVVGWRLHRWTIQQFKTSHAHYFSTDSSCVSLLERLEGWKVARSLRHTLTKSPFHFDKLTDVQERVFKLLPELSESSSILSDGKSRDMLCKARTGTGKTIAFLVPSIQARIHAIHQLKEGKPTVSFRNHIQHKYGTDTFDNISSRAVRDLEREFRFGSVGTLVISPTRELAMQIAEEAKKLVEKERRMHVHVLVGGVKSIRQRRPWDMYPKDIVVATPGRLLDLLSIASFREAISTTQTLVLDEADMLLELGFREDIQSIISHLPSNEQRTTFLFSATMDTSITEVARAALHEKHRFIDCVPPGEDSVHKRIPQTITTLQNPSELLSHIMRLIAHDQMVHGPRSKIMLFTSTTKLTDMLANMVQVMLPSLPGSKNTQVFRIHSMLDQSKRSKISQRFRQCNNQPSIMFTSDVSARGVDYPSVTRVIQFGIPPSKEMYVHRVGRTGRRGRDGRADLVVMDFETAFVAFQLNDMPLETLHAASFAEEVDQLAQKNDHAPLPSLIAPIEPRLKMLEGELIPKAQSHIQAETAQGVFSSLFGYYYSLRQMLRTSNAHILESVQSLVQGLMGLSEKPTPTPAMRQMLGPSFKPSSRRGGFKRPSNRDAKLSKFRFKGPSSKKFQQS</sequence>
<gene>
    <name evidence="9" type="ORF">MSYG_2882</name>
</gene>
<dbReference type="InterPro" id="IPR014001">
    <property type="entry name" value="Helicase_ATP-bd"/>
</dbReference>
<dbReference type="Pfam" id="PF00271">
    <property type="entry name" value="Helicase_C"/>
    <property type="match status" value="1"/>
</dbReference>